<comment type="similarity">
    <text evidence="1">Belongs to the glycosyltransferase 1 family.</text>
</comment>
<evidence type="ECO:0000256" key="1">
    <source>
        <dbReference type="ARBA" id="ARBA00006530"/>
    </source>
</evidence>
<dbReference type="InterPro" id="IPR001296">
    <property type="entry name" value="Glyco_trans_1"/>
</dbReference>
<evidence type="ECO:0000259" key="6">
    <source>
        <dbReference type="Pfam" id="PF00534"/>
    </source>
</evidence>
<evidence type="ECO:0000313" key="8">
    <source>
        <dbReference type="EMBL" id="MBD3323992.1"/>
    </source>
</evidence>
<evidence type="ECO:0000259" key="7">
    <source>
        <dbReference type="Pfam" id="PF13439"/>
    </source>
</evidence>
<evidence type="ECO:0000256" key="3">
    <source>
        <dbReference type="ARBA" id="ARBA00022676"/>
    </source>
</evidence>
<comment type="caution">
    <text evidence="8">The sequence shown here is derived from an EMBL/GenBank/DDBJ whole genome shotgun (WGS) entry which is preliminary data.</text>
</comment>
<sequence>MNAKKNSKRRKSADRIAMVSTHGYMAADPPIGEPDTGGQVIYVLELSRKFALMGYKVDIWTRQFEDQPPQEEVAKNVRILRVPCGGNEFIPKEYLYESLPEWTENALRKIKKDKLRYQFINSHYWDAGVASQNLANALNVIHVHTPHSLGIVKKQRMISDGRADPEEFEKEHNFSQRIHHEKLVYRESDLVVATAPPILDSVQQEYDIPTEKVKMIPPGYDDNLFFPVGESSRQVLRHQYGYEGKKVIAAAARLARTKGFDLLIEAFRVVLEREPDAYLRLATGAETEIEQNDPVWKHLNEMIADYDLQDHVLLTKAVSFEGMPDYYRSADVFALPCRYEAFGMTGIEAMACGTPSVLTVHSGLVRTVSYGAEALYGDPFDKEDFGITLLKALRYKSLRQRLSLQGARKMRSLFTWTGIAQQLLRAVEGRE</sequence>
<proteinExistence type="inferred from homology"/>
<dbReference type="EC" id="2.4.1.14" evidence="2"/>
<dbReference type="Pfam" id="PF00534">
    <property type="entry name" value="Glycos_transf_1"/>
    <property type="match status" value="1"/>
</dbReference>
<dbReference type="Gene3D" id="3.40.50.2000">
    <property type="entry name" value="Glycogen Phosphorylase B"/>
    <property type="match status" value="2"/>
</dbReference>
<organism evidence="8 9">
    <name type="scientific">candidate division KSB3 bacterium</name>
    <dbReference type="NCBI Taxonomy" id="2044937"/>
    <lineage>
        <taxon>Bacteria</taxon>
        <taxon>candidate division KSB3</taxon>
    </lineage>
</organism>
<dbReference type="Proteomes" id="UP000649604">
    <property type="component" value="Unassembled WGS sequence"/>
</dbReference>
<dbReference type="PANTHER" id="PTHR46039:SF5">
    <property type="entry name" value="SUCROSE-PHOSPHATE SYNTHASE 3-RELATED"/>
    <property type="match status" value="1"/>
</dbReference>
<dbReference type="InterPro" id="IPR044161">
    <property type="entry name" value="SPS"/>
</dbReference>
<name>A0A9D5JU51_9BACT</name>
<dbReference type="EMBL" id="WJJP01000169">
    <property type="protein sequence ID" value="MBD3323992.1"/>
    <property type="molecule type" value="Genomic_DNA"/>
</dbReference>
<dbReference type="GO" id="GO:0046524">
    <property type="term" value="F:sucrose-phosphate synthase activity"/>
    <property type="evidence" value="ECO:0007669"/>
    <property type="project" value="UniProtKB-EC"/>
</dbReference>
<dbReference type="InterPro" id="IPR028098">
    <property type="entry name" value="Glyco_trans_4-like_N"/>
</dbReference>
<protein>
    <recommendedName>
        <fullName evidence="2">sucrose-phosphate synthase</fullName>
        <ecNumber evidence="2">2.4.1.14</ecNumber>
    </recommendedName>
</protein>
<evidence type="ECO:0000256" key="4">
    <source>
        <dbReference type="ARBA" id="ARBA00022679"/>
    </source>
</evidence>
<dbReference type="PANTHER" id="PTHR46039">
    <property type="entry name" value="SUCROSE-PHOSPHATE SYNTHASE 3-RELATED"/>
    <property type="match status" value="1"/>
</dbReference>
<dbReference type="AlphaFoldDB" id="A0A9D5JU51"/>
<accession>A0A9D5JU51</accession>
<keyword evidence="3" id="KW-0328">Glycosyltransferase</keyword>
<gene>
    <name evidence="8" type="ORF">GF339_05370</name>
</gene>
<dbReference type="Pfam" id="PF13439">
    <property type="entry name" value="Glyco_transf_4"/>
    <property type="match status" value="1"/>
</dbReference>
<evidence type="ECO:0000256" key="5">
    <source>
        <dbReference type="ARBA" id="ARBA00047471"/>
    </source>
</evidence>
<reference evidence="8" key="1">
    <citation type="submission" date="2019-11" db="EMBL/GenBank/DDBJ databases">
        <title>Microbial mats filling the niche in hypersaline microbial mats.</title>
        <authorList>
            <person name="Wong H.L."/>
            <person name="Macleod F.I."/>
            <person name="White R.A. III"/>
            <person name="Burns B.P."/>
        </authorList>
    </citation>
    <scope>NUCLEOTIDE SEQUENCE</scope>
    <source>
        <strain evidence="8">Rbin_158</strain>
    </source>
</reference>
<dbReference type="SUPFAM" id="SSF53756">
    <property type="entry name" value="UDP-Glycosyltransferase/glycogen phosphorylase"/>
    <property type="match status" value="1"/>
</dbReference>
<comment type="catalytic activity">
    <reaction evidence="5">
        <text>beta-D-fructose 6-phosphate + UDP-alpha-D-glucose = sucrose 6(F)-phosphate + UDP + H(+)</text>
        <dbReference type="Rhea" id="RHEA:22172"/>
        <dbReference type="ChEBI" id="CHEBI:15378"/>
        <dbReference type="ChEBI" id="CHEBI:57634"/>
        <dbReference type="ChEBI" id="CHEBI:57723"/>
        <dbReference type="ChEBI" id="CHEBI:58223"/>
        <dbReference type="ChEBI" id="CHEBI:58885"/>
        <dbReference type="EC" id="2.4.1.14"/>
    </reaction>
</comment>
<feature type="domain" description="Glycosyl transferase family 1" evidence="6">
    <location>
        <begin position="242"/>
        <end position="406"/>
    </location>
</feature>
<evidence type="ECO:0000313" key="9">
    <source>
        <dbReference type="Proteomes" id="UP000649604"/>
    </source>
</evidence>
<keyword evidence="4" id="KW-0808">Transferase</keyword>
<evidence type="ECO:0000256" key="2">
    <source>
        <dbReference type="ARBA" id="ARBA00012536"/>
    </source>
</evidence>
<feature type="domain" description="Glycosyltransferase subfamily 4-like N-terminal" evidence="7">
    <location>
        <begin position="37"/>
        <end position="222"/>
    </location>
</feature>